<dbReference type="Proteomes" id="UP001058271">
    <property type="component" value="Chromosome"/>
</dbReference>
<comment type="similarity">
    <text evidence="5">Belongs to the glycosyl hydrolase 5 (cellulase A) family.</text>
</comment>
<gene>
    <name evidence="9" type="ORF">Drose_19310</name>
</gene>
<dbReference type="Pfam" id="PF00150">
    <property type="entry name" value="Cellulase"/>
    <property type="match status" value="1"/>
</dbReference>
<dbReference type="Gene3D" id="3.20.20.80">
    <property type="entry name" value="Glycosidases"/>
    <property type="match status" value="1"/>
</dbReference>
<feature type="region of interest" description="Disordered" evidence="6">
    <location>
        <begin position="29"/>
        <end position="49"/>
    </location>
</feature>
<evidence type="ECO:0000256" key="3">
    <source>
        <dbReference type="ARBA" id="ARBA00022801"/>
    </source>
</evidence>
<feature type="signal peptide" evidence="7">
    <location>
        <begin position="1"/>
        <end position="21"/>
    </location>
</feature>
<dbReference type="PANTHER" id="PTHR34142:SF1">
    <property type="entry name" value="GLYCOSIDE HYDROLASE FAMILY 5 DOMAIN-CONTAINING PROTEIN"/>
    <property type="match status" value="1"/>
</dbReference>
<reference evidence="9" key="1">
    <citation type="submission" date="2021-04" db="EMBL/GenBank/DDBJ databases">
        <title>Biosynthetic gene clusters of Dactylosporangioum roseum.</title>
        <authorList>
            <person name="Hartkoorn R.C."/>
            <person name="Beaudoing E."/>
            <person name="Hot D."/>
            <person name="Moureu S."/>
        </authorList>
    </citation>
    <scope>NUCLEOTIDE SEQUENCE</scope>
    <source>
        <strain evidence="9">NRRL B-16295</strain>
    </source>
</reference>
<accession>A0ABY5YVC6</accession>
<evidence type="ECO:0000259" key="8">
    <source>
        <dbReference type="Pfam" id="PF00150"/>
    </source>
</evidence>
<feature type="chain" id="PRO_5046486778" description="cellulase" evidence="7">
    <location>
        <begin position="22"/>
        <end position="343"/>
    </location>
</feature>
<evidence type="ECO:0000256" key="6">
    <source>
        <dbReference type="SAM" id="MobiDB-lite"/>
    </source>
</evidence>
<name>A0ABY5YVC6_9ACTN</name>
<dbReference type="EC" id="3.2.1.4" evidence="2"/>
<evidence type="ECO:0000256" key="1">
    <source>
        <dbReference type="ARBA" id="ARBA00000966"/>
    </source>
</evidence>
<dbReference type="SUPFAM" id="SSF51445">
    <property type="entry name" value="(Trans)glycosidases"/>
    <property type="match status" value="1"/>
</dbReference>
<dbReference type="EMBL" id="CP073721">
    <property type="protein sequence ID" value="UWZ33467.1"/>
    <property type="molecule type" value="Genomic_DNA"/>
</dbReference>
<sequence length="343" mass="36776">MRKSTVIVGAVSAALIAFAFAAAQPARSERSERSAQSRQSPQDGVGLHVSGRDIVEADGTSFVMRGVSHPYAWKKDQRRSFADIKELGANSVRVVLTSDVGADEVAGVISTCKRHRLICVLENHDTTGYGDTDGAITLDEAADYWTGLKRVLAGQERYVVVNIGNEPYGNSDTSGWAAATSGAIRKLRDAGLKHLIMVDGPNWGQDWSGIMRGNAASVLDSDPLRNIVFSVHMYGAYGTAAKVTDYYDAFRSAGLPLVVGEFGWKHTDGDVDEDTIINEAQSRGIGYLGWSWSGNSGGVEYLDTATGFDPGRLTEWGRRLFNGANGIRATSKEATVYGGSPAD</sequence>
<dbReference type="InterPro" id="IPR001547">
    <property type="entry name" value="Glyco_hydro_5"/>
</dbReference>
<evidence type="ECO:0000256" key="5">
    <source>
        <dbReference type="RuleBase" id="RU361153"/>
    </source>
</evidence>
<organism evidence="9 10">
    <name type="scientific">Dactylosporangium roseum</name>
    <dbReference type="NCBI Taxonomy" id="47989"/>
    <lineage>
        <taxon>Bacteria</taxon>
        <taxon>Bacillati</taxon>
        <taxon>Actinomycetota</taxon>
        <taxon>Actinomycetes</taxon>
        <taxon>Micromonosporales</taxon>
        <taxon>Micromonosporaceae</taxon>
        <taxon>Dactylosporangium</taxon>
    </lineage>
</organism>
<keyword evidence="3 5" id="KW-0378">Hydrolase</keyword>
<keyword evidence="7" id="KW-0732">Signal</keyword>
<dbReference type="InterPro" id="IPR018087">
    <property type="entry name" value="Glyco_hydro_5_CS"/>
</dbReference>
<protein>
    <recommendedName>
        <fullName evidence="2">cellulase</fullName>
        <ecNumber evidence="2">3.2.1.4</ecNumber>
    </recommendedName>
</protein>
<evidence type="ECO:0000256" key="7">
    <source>
        <dbReference type="SAM" id="SignalP"/>
    </source>
</evidence>
<dbReference type="PROSITE" id="PS00659">
    <property type="entry name" value="GLYCOSYL_HYDROL_F5"/>
    <property type="match status" value="1"/>
</dbReference>
<comment type="catalytic activity">
    <reaction evidence="1">
        <text>Endohydrolysis of (1-&gt;4)-beta-D-glucosidic linkages in cellulose, lichenin and cereal beta-D-glucans.</text>
        <dbReference type="EC" id="3.2.1.4"/>
    </reaction>
</comment>
<keyword evidence="10" id="KW-1185">Reference proteome</keyword>
<evidence type="ECO:0000256" key="4">
    <source>
        <dbReference type="ARBA" id="ARBA00023295"/>
    </source>
</evidence>
<dbReference type="InterPro" id="IPR017853">
    <property type="entry name" value="GH"/>
</dbReference>
<evidence type="ECO:0000313" key="9">
    <source>
        <dbReference type="EMBL" id="UWZ33467.1"/>
    </source>
</evidence>
<evidence type="ECO:0000313" key="10">
    <source>
        <dbReference type="Proteomes" id="UP001058271"/>
    </source>
</evidence>
<keyword evidence="4 5" id="KW-0326">Glycosidase</keyword>
<feature type="domain" description="Glycoside hydrolase family 5" evidence="8">
    <location>
        <begin position="55"/>
        <end position="296"/>
    </location>
</feature>
<proteinExistence type="inferred from homology"/>
<dbReference type="PANTHER" id="PTHR34142">
    <property type="entry name" value="ENDO-BETA-1,4-GLUCANASE A"/>
    <property type="match status" value="1"/>
</dbReference>
<evidence type="ECO:0000256" key="2">
    <source>
        <dbReference type="ARBA" id="ARBA00012601"/>
    </source>
</evidence>